<evidence type="ECO:0000313" key="2">
    <source>
        <dbReference type="Proteomes" id="UP000306196"/>
    </source>
</evidence>
<dbReference type="OrthoDB" id="9795405at2"/>
<reference evidence="1 2" key="1">
    <citation type="submission" date="2019-05" db="EMBL/GenBank/DDBJ databases">
        <title>Verrucobacter flavum gen. nov., sp. nov. a new member of the family Verrucomicrobiaceae.</title>
        <authorList>
            <person name="Szuroczki S."/>
            <person name="Abbaszade G."/>
            <person name="Szabo A."/>
            <person name="Felfoldi T."/>
            <person name="Schumann P."/>
            <person name="Boka K."/>
            <person name="Keki Z."/>
            <person name="Toumi M."/>
            <person name="Toth E."/>
        </authorList>
    </citation>
    <scope>NUCLEOTIDE SEQUENCE [LARGE SCALE GENOMIC DNA]</scope>
    <source>
        <strain evidence="1 2">MG-N-17</strain>
    </source>
</reference>
<organism evidence="1 2">
    <name type="scientific">Phragmitibacter flavus</name>
    <dbReference type="NCBI Taxonomy" id="2576071"/>
    <lineage>
        <taxon>Bacteria</taxon>
        <taxon>Pseudomonadati</taxon>
        <taxon>Verrucomicrobiota</taxon>
        <taxon>Verrucomicrobiia</taxon>
        <taxon>Verrucomicrobiales</taxon>
        <taxon>Verrucomicrobiaceae</taxon>
        <taxon>Phragmitibacter</taxon>
    </lineage>
</organism>
<dbReference type="Pfam" id="PF02566">
    <property type="entry name" value="OsmC"/>
    <property type="match status" value="1"/>
</dbReference>
<dbReference type="InterPro" id="IPR052707">
    <property type="entry name" value="OsmC_Ohr_Peroxiredoxin"/>
</dbReference>
<protein>
    <submittedName>
        <fullName evidence="1">OsmC family peroxiredoxin</fullName>
    </submittedName>
</protein>
<dbReference type="InterPro" id="IPR036102">
    <property type="entry name" value="OsmC/Ohrsf"/>
</dbReference>
<name>A0A5R8KC66_9BACT</name>
<dbReference type="RefSeq" id="WP_138086947.1">
    <property type="nucleotide sequence ID" value="NZ_VAUV01000010.1"/>
</dbReference>
<keyword evidence="2" id="KW-1185">Reference proteome</keyword>
<dbReference type="PANTHER" id="PTHR42830:SF2">
    <property type="entry name" value="OSMC_OHR FAMILY PROTEIN"/>
    <property type="match status" value="1"/>
</dbReference>
<dbReference type="SUPFAM" id="SSF82784">
    <property type="entry name" value="OsmC-like"/>
    <property type="match status" value="1"/>
</dbReference>
<accession>A0A5R8KC66</accession>
<dbReference type="Proteomes" id="UP000306196">
    <property type="component" value="Unassembled WGS sequence"/>
</dbReference>
<dbReference type="PANTHER" id="PTHR42830">
    <property type="entry name" value="OSMOTICALLY INDUCIBLE FAMILY PROTEIN"/>
    <property type="match status" value="1"/>
</dbReference>
<comment type="caution">
    <text evidence="1">The sequence shown here is derived from an EMBL/GenBank/DDBJ whole genome shotgun (WGS) entry which is preliminary data.</text>
</comment>
<dbReference type="InterPro" id="IPR003718">
    <property type="entry name" value="OsmC/Ohr_fam"/>
</dbReference>
<dbReference type="EMBL" id="VAUV01000010">
    <property type="protein sequence ID" value="TLD69892.1"/>
    <property type="molecule type" value="Genomic_DNA"/>
</dbReference>
<proteinExistence type="predicted"/>
<gene>
    <name evidence="1" type="ORF">FEM03_14235</name>
</gene>
<dbReference type="Gene3D" id="3.30.300.20">
    <property type="match status" value="1"/>
</dbReference>
<evidence type="ECO:0000313" key="1">
    <source>
        <dbReference type="EMBL" id="TLD69892.1"/>
    </source>
</evidence>
<dbReference type="AlphaFoldDB" id="A0A5R8KC66"/>
<dbReference type="InterPro" id="IPR015946">
    <property type="entry name" value="KH_dom-like_a/b"/>
</dbReference>
<sequence length="162" mass="17971">MAQHRVSIKWVNEGPDFLRRLYSREHTWHFDGGAVVAASPSPLVVPAPWSNAENVDPEEAFVASVASCHMLWFLHVAVDAGWLVTSYEDAAIGTMVKDANGKLWISRIVLRPKIVWGGPRVPDAGEVHALHHRAHKECFIANSIKTEVVVEPWGGGTFDEEK</sequence>